<evidence type="ECO:0000256" key="1">
    <source>
        <dbReference type="SAM" id="MobiDB-lite"/>
    </source>
</evidence>
<accession>A0ABW5E0C4</accession>
<evidence type="ECO:0000313" key="2">
    <source>
        <dbReference type="EMBL" id="MFD2275464.1"/>
    </source>
</evidence>
<sequence length="501" mass="55408">MNRAVRAVHSLSYKAHIARANAWRSQYNPLRGLTIARAVSHLEAGERGAYAELQWLYRYIEKRDAVLGSLVDRRLAAIEKLGWDIKVREELDDSQQQRAEEQRKALKAAYGRIENFSDALGDLAHASFRGYAHLQKIAKDGKIVGLDHVEQWHWVREGLYGEWKFNEDATFGTTQGEAIDESEFIIREVERPINEVAVISFIRKSLSQKDWDAFVEVYGVPAIFITLPTGINPDDLEEYQEVAEAIIGNMRGTLPGGSEIKTVDNGARGVNPFRDHLKYQDEMLVLRGTGGKLTMLNEATGIGGSQGDVHQDVFDEIAKAEGIKIAQLVRASLDAELLLQEGYGDEESLVYFDLGVDEATDAGEFIDGVVKLQSAGKVVDDAQIEEETGYKLAMATATPGEREKDKGESDELQPSAGIKNRRVGDRLGEAAMAAMHAAMAADNEDLYERLAGALQSESAEQMVAALKEFSAELPEWVSATAQQEAVWEQVLSDAYEEGAKE</sequence>
<protein>
    <submittedName>
        <fullName evidence="2">DUF935 family protein</fullName>
    </submittedName>
</protein>
<dbReference type="EMBL" id="JBHUJC010000010">
    <property type="protein sequence ID" value="MFD2275464.1"/>
    <property type="molecule type" value="Genomic_DNA"/>
</dbReference>
<reference evidence="3" key="1">
    <citation type="journal article" date="2019" name="Int. J. Syst. Evol. Microbiol.">
        <title>The Global Catalogue of Microorganisms (GCM) 10K type strain sequencing project: providing services to taxonomists for standard genome sequencing and annotation.</title>
        <authorList>
            <consortium name="The Broad Institute Genomics Platform"/>
            <consortium name="The Broad Institute Genome Sequencing Center for Infectious Disease"/>
            <person name="Wu L."/>
            <person name="Ma J."/>
        </authorList>
    </citation>
    <scope>NUCLEOTIDE SEQUENCE [LARGE SCALE GENOMIC DNA]</scope>
    <source>
        <strain evidence="3">JCM 16545</strain>
    </source>
</reference>
<proteinExistence type="predicted"/>
<dbReference type="Pfam" id="PF06074">
    <property type="entry name" value="Portal_Mu"/>
    <property type="match status" value="1"/>
</dbReference>
<organism evidence="2 3">
    <name type="scientific">Rubritalea spongiae</name>
    <dbReference type="NCBI Taxonomy" id="430797"/>
    <lineage>
        <taxon>Bacteria</taxon>
        <taxon>Pseudomonadati</taxon>
        <taxon>Verrucomicrobiota</taxon>
        <taxon>Verrucomicrobiia</taxon>
        <taxon>Verrucomicrobiales</taxon>
        <taxon>Rubritaleaceae</taxon>
        <taxon>Rubritalea</taxon>
    </lineage>
</organism>
<comment type="caution">
    <text evidence="2">The sequence shown here is derived from an EMBL/GenBank/DDBJ whole genome shotgun (WGS) entry which is preliminary data.</text>
</comment>
<keyword evidence="3" id="KW-1185">Reference proteome</keyword>
<name>A0ABW5E0C4_9BACT</name>
<evidence type="ECO:0000313" key="3">
    <source>
        <dbReference type="Proteomes" id="UP001597297"/>
    </source>
</evidence>
<gene>
    <name evidence="2" type="ORF">ACFSQZ_03190</name>
</gene>
<feature type="region of interest" description="Disordered" evidence="1">
    <location>
        <begin position="395"/>
        <end position="420"/>
    </location>
</feature>
<feature type="compositionally biased region" description="Basic and acidic residues" evidence="1">
    <location>
        <begin position="400"/>
        <end position="409"/>
    </location>
</feature>
<dbReference type="InterPro" id="IPR009279">
    <property type="entry name" value="Portal_Mu"/>
</dbReference>
<dbReference type="Proteomes" id="UP001597297">
    <property type="component" value="Unassembled WGS sequence"/>
</dbReference>
<dbReference type="RefSeq" id="WP_377092684.1">
    <property type="nucleotide sequence ID" value="NZ_JBHSJM010000001.1"/>
</dbReference>